<keyword evidence="2" id="KW-0964">Secreted</keyword>
<dbReference type="Gene3D" id="1.10.640.10">
    <property type="entry name" value="Haem peroxidase domain superfamily, animal type"/>
    <property type="match status" value="1"/>
</dbReference>
<keyword evidence="4" id="KW-0575">Peroxidase</keyword>
<protein>
    <submittedName>
        <fullName evidence="4">Peroxidase family protein</fullName>
    </submittedName>
</protein>
<dbReference type="InterPro" id="IPR010255">
    <property type="entry name" value="Haem_peroxidase_sf"/>
</dbReference>
<comment type="caution">
    <text evidence="4">The sequence shown here is derived from an EMBL/GenBank/DDBJ whole genome shotgun (WGS) entry which is preliminary data.</text>
</comment>
<accession>A0ABW1KSG2</accession>
<dbReference type="Pfam" id="PF03098">
    <property type="entry name" value="An_peroxidase"/>
    <property type="match status" value="1"/>
</dbReference>
<organism evidence="4 5">
    <name type="scientific">Hyphococcus aureus</name>
    <dbReference type="NCBI Taxonomy" id="2666033"/>
    <lineage>
        <taxon>Bacteria</taxon>
        <taxon>Pseudomonadati</taxon>
        <taxon>Pseudomonadota</taxon>
        <taxon>Alphaproteobacteria</taxon>
        <taxon>Parvularculales</taxon>
        <taxon>Parvularculaceae</taxon>
        <taxon>Hyphococcus</taxon>
    </lineage>
</organism>
<dbReference type="PRINTS" id="PR00457">
    <property type="entry name" value="ANPEROXIDASE"/>
</dbReference>
<evidence type="ECO:0000313" key="5">
    <source>
        <dbReference type="Proteomes" id="UP001596116"/>
    </source>
</evidence>
<dbReference type="InterPro" id="IPR037120">
    <property type="entry name" value="Haem_peroxidase_sf_animal"/>
</dbReference>
<dbReference type="RefSeq" id="WP_379879671.1">
    <property type="nucleotide sequence ID" value="NZ_JBHPON010000001.1"/>
</dbReference>
<evidence type="ECO:0000256" key="1">
    <source>
        <dbReference type="ARBA" id="ARBA00004613"/>
    </source>
</evidence>
<evidence type="ECO:0000256" key="3">
    <source>
        <dbReference type="ARBA" id="ARBA00023180"/>
    </source>
</evidence>
<evidence type="ECO:0000313" key="4">
    <source>
        <dbReference type="EMBL" id="MFC6034996.1"/>
    </source>
</evidence>
<reference evidence="4 5" key="1">
    <citation type="submission" date="2024-09" db="EMBL/GenBank/DDBJ databases">
        <authorList>
            <person name="Zhang Z.-H."/>
        </authorList>
    </citation>
    <scope>NUCLEOTIDE SEQUENCE [LARGE SCALE GENOMIC DNA]</scope>
    <source>
        <strain evidence="4 5">HHTR114</strain>
    </source>
</reference>
<dbReference type="CDD" id="cd09822">
    <property type="entry name" value="peroxinectin_like_bacterial"/>
    <property type="match status" value="1"/>
</dbReference>
<dbReference type="PROSITE" id="PS50292">
    <property type="entry name" value="PEROXIDASE_3"/>
    <property type="match status" value="1"/>
</dbReference>
<dbReference type="EMBL" id="JBHPON010000001">
    <property type="protein sequence ID" value="MFC6034996.1"/>
    <property type="molecule type" value="Genomic_DNA"/>
</dbReference>
<dbReference type="InterPro" id="IPR019791">
    <property type="entry name" value="Haem_peroxidase_animal"/>
</dbReference>
<dbReference type="SUPFAM" id="SSF48113">
    <property type="entry name" value="Heme-dependent peroxidases"/>
    <property type="match status" value="1"/>
</dbReference>
<comment type="subcellular location">
    <subcellularLocation>
        <location evidence="1">Secreted</location>
    </subcellularLocation>
</comment>
<dbReference type="PANTHER" id="PTHR11475:SF4">
    <property type="entry name" value="CHORION PEROXIDASE"/>
    <property type="match status" value="1"/>
</dbReference>
<dbReference type="PANTHER" id="PTHR11475">
    <property type="entry name" value="OXIDASE/PEROXIDASE"/>
    <property type="match status" value="1"/>
</dbReference>
<dbReference type="Proteomes" id="UP001596116">
    <property type="component" value="Unassembled WGS sequence"/>
</dbReference>
<evidence type="ECO:0000256" key="2">
    <source>
        <dbReference type="ARBA" id="ARBA00022525"/>
    </source>
</evidence>
<dbReference type="GO" id="GO:0004601">
    <property type="term" value="F:peroxidase activity"/>
    <property type="evidence" value="ECO:0007669"/>
    <property type="project" value="UniProtKB-KW"/>
</dbReference>
<name>A0ABW1KSG2_9PROT</name>
<sequence>MRVGILLGASAAALIMSAGADARKDKDYRADTQAPAQNIERDVKAQVKARLRDRLGPAAPAFHQGREVRSFDGSGNNRRDPSAGAAFSQLIRMMPNDYSDGISGMSGPLRKSPREISNIVVDQAGQSYPNPFGTSDFLWQWGQFIDHDFALGDGVKSDDRSHDIPVPLGDAHFDPFSEGNKWIRFDRAIFDEETGTDLSNPREQMNEITSWLDGSQVYGSSNERAAALRANDGTGRLKTSAGDLLPFNTSLLPNANEGPIDPADLFVAGDVRSNEQVGLTVMHTLFVREHNRWADHIRRTRPWLSGDDVFQAARRMVIAEIQIITYDEFLPALIGKRPLPRYGGYTPGDPGLFTEFSGAAWRLGHTLINARIMRVNRRGNEIPAGHLPLRDAFFNAPLLLKKRNDIDPVLRGLAAQESQTYDNMIVDDLRNFLFGPPGAGGFDLASLNIQRGRDRGLPCLNDVRKAIGLKPHKDFDDITSDPALQEKLRLAYGDVDEVDLWVGGISEDALARQGSQLGETFRAIVVMQFSALRDHDRFWWERDLTRVEQNMVKKTTLADVILRNTSIKRREIPKNVFYVD</sequence>
<gene>
    <name evidence="4" type="ORF">ACFMB1_05540</name>
</gene>
<keyword evidence="3" id="KW-0325">Glycoprotein</keyword>
<keyword evidence="4" id="KW-0560">Oxidoreductase</keyword>
<keyword evidence="5" id="KW-1185">Reference proteome</keyword>
<proteinExistence type="predicted"/>